<feature type="chain" id="PRO_5023289798" description="Arginine biosynthesis bifunctional protein ArgJ alpha chain" evidence="9">
    <location>
        <begin position="1"/>
        <end position="191"/>
    </location>
</feature>
<feature type="site" description="Cleavage; by autolysis" evidence="9">
    <location>
        <begin position="191"/>
        <end position="192"/>
    </location>
</feature>
<dbReference type="CDD" id="cd02152">
    <property type="entry name" value="OAT"/>
    <property type="match status" value="1"/>
</dbReference>
<comment type="function">
    <text evidence="9">Catalyzes two activities which are involved in the cyclic version of arginine biosynthesis: the synthesis of N-acetylglutamate from glutamate and acetyl-CoA as the acetyl donor, and of ornithine by transacetylation between N(2)-acetylornithine and glutamate.</text>
</comment>
<dbReference type="GO" id="GO:0004358">
    <property type="term" value="F:L-glutamate N-acetyltransferase activity, acting on acetyl-L-ornithine as donor"/>
    <property type="evidence" value="ECO:0007669"/>
    <property type="project" value="UniProtKB-UniRule"/>
</dbReference>
<keyword evidence="5 9" id="KW-0808">Transferase</keyword>
<evidence type="ECO:0000256" key="8">
    <source>
        <dbReference type="ARBA" id="ARBA00049439"/>
    </source>
</evidence>
<dbReference type="EC" id="2.3.1.35" evidence="9"/>
<dbReference type="MEROPS" id="T05.001"/>
<sequence>MAVNLAAPAADELLPVTGIRLATVSAGIKKVGRKDVVLVEMAEGTHTAAVYTQNAFCAAPVVLAKSHQQQQATRYLLINSGNANAGTGEAGMQAATECCDAVAKLTKVDTAAVLPFSTGVIGQPLPVEKITAVLPEAVDALSTDNWFDAAHGIMTTDTIAKARSVQLVLNDKTVTITGMSKGSGMIRPDMATMLAYIATDAAVSQAVLQTMLHKAMNQSFNRITVDGDTSTNDACVLMATGQAGNTPIENITSDDGERLLIALTELCRYLAQAIVRDGEGATKFISIDVSQGESQEECRLVAYTIAHSPLVKTALFASDANWGRILAAVGRSGLKDFDLTKVSIALGDVSIVEQGQPAKAYTEEQGQKVMNDAEITISVQLGRGQAEDWVWTCDFSYDYVKINAEYRT</sequence>
<keyword evidence="9" id="KW-0511">Multifunctional enzyme</keyword>
<comment type="caution">
    <text evidence="10">The sequence shown here is derived from an EMBL/GenBank/DDBJ whole genome shotgun (WGS) entry which is preliminary data.</text>
</comment>
<dbReference type="Gene3D" id="3.60.70.12">
    <property type="entry name" value="L-amino peptidase D-ALA esterase/amidase"/>
    <property type="match status" value="1"/>
</dbReference>
<organism evidence="10 11">
    <name type="scientific">Methylophaga thiooxydans</name>
    <dbReference type="NCBI Taxonomy" id="392484"/>
    <lineage>
        <taxon>Bacteria</taxon>
        <taxon>Pseudomonadati</taxon>
        <taxon>Pseudomonadota</taxon>
        <taxon>Gammaproteobacteria</taxon>
        <taxon>Thiotrichales</taxon>
        <taxon>Piscirickettsiaceae</taxon>
        <taxon>Methylophaga</taxon>
    </lineage>
</organism>
<dbReference type="NCBIfam" id="TIGR00120">
    <property type="entry name" value="ArgJ"/>
    <property type="match status" value="1"/>
</dbReference>
<comment type="similarity">
    <text evidence="1 9">Belongs to the ArgJ family.</text>
</comment>
<comment type="pathway">
    <text evidence="9">Amino-acid biosynthesis; L-arginine biosynthesis; N(2)-acetyl-L-ornithine from L-glutamate: step 1/4.</text>
</comment>
<feature type="binding site" evidence="9">
    <location>
        <position position="408"/>
    </location>
    <ligand>
        <name>substrate</name>
    </ligand>
</feature>
<keyword evidence="4 9" id="KW-0028">Amino-acid biosynthesis</keyword>
<dbReference type="EC" id="2.3.1.1" evidence="9"/>
<accession>A0A0A0BFG6</accession>
<evidence type="ECO:0000256" key="2">
    <source>
        <dbReference type="ARBA" id="ARBA00011475"/>
    </source>
</evidence>
<dbReference type="PANTHER" id="PTHR23100">
    <property type="entry name" value="ARGININE BIOSYNTHESIS BIFUNCTIONAL PROTEIN ARGJ"/>
    <property type="match status" value="1"/>
</dbReference>
<evidence type="ECO:0000256" key="5">
    <source>
        <dbReference type="ARBA" id="ARBA00022679"/>
    </source>
</evidence>
<dbReference type="Pfam" id="PF01960">
    <property type="entry name" value="ArgJ"/>
    <property type="match status" value="1"/>
</dbReference>
<dbReference type="RefSeq" id="WP_036314435.1">
    <property type="nucleotide sequence ID" value="NZ_JRQD01000004.1"/>
</dbReference>
<comment type="subunit">
    <text evidence="2 9">Heterotetramer of two alpha and two beta chains.</text>
</comment>
<name>A0A0A0BFG6_9GAMM</name>
<dbReference type="SUPFAM" id="SSF56266">
    <property type="entry name" value="DmpA/ArgJ-like"/>
    <property type="match status" value="1"/>
</dbReference>
<comment type="subcellular location">
    <subcellularLocation>
        <location evidence="9">Cytoplasm</location>
    </subcellularLocation>
</comment>
<evidence type="ECO:0000256" key="3">
    <source>
        <dbReference type="ARBA" id="ARBA00022571"/>
    </source>
</evidence>
<dbReference type="FunFam" id="3.60.70.12:FF:000001">
    <property type="entry name" value="Arginine biosynthesis bifunctional protein ArgJ, chloroplastic"/>
    <property type="match status" value="1"/>
</dbReference>
<dbReference type="GO" id="GO:0006592">
    <property type="term" value="P:ornithine biosynthetic process"/>
    <property type="evidence" value="ECO:0007669"/>
    <property type="project" value="TreeGrafter"/>
</dbReference>
<dbReference type="GO" id="GO:0004042">
    <property type="term" value="F:L-glutamate N-acetyltransferase activity"/>
    <property type="evidence" value="ECO:0007669"/>
    <property type="project" value="UniProtKB-UniRule"/>
</dbReference>
<dbReference type="GO" id="GO:0005737">
    <property type="term" value="C:cytoplasm"/>
    <property type="evidence" value="ECO:0007669"/>
    <property type="project" value="UniProtKB-SubCell"/>
</dbReference>
<evidence type="ECO:0000313" key="11">
    <source>
        <dbReference type="Proteomes" id="UP000029999"/>
    </source>
</evidence>
<dbReference type="InterPro" id="IPR042195">
    <property type="entry name" value="ArgJ_beta_C"/>
</dbReference>
<gene>
    <name evidence="9" type="primary">argJ</name>
    <name evidence="10" type="ORF">LP43_1849</name>
</gene>
<dbReference type="STRING" id="392484.LP43_1849"/>
<feature type="binding site" evidence="9">
    <location>
        <position position="155"/>
    </location>
    <ligand>
        <name>substrate</name>
    </ligand>
</feature>
<dbReference type="InterPro" id="IPR016117">
    <property type="entry name" value="ArgJ-like_dom_sf"/>
</dbReference>
<feature type="binding site" evidence="9">
    <location>
        <position position="181"/>
    </location>
    <ligand>
        <name>substrate</name>
    </ligand>
</feature>
<proteinExistence type="inferred from homology"/>
<dbReference type="HAMAP" id="MF_01106">
    <property type="entry name" value="ArgJ"/>
    <property type="match status" value="1"/>
</dbReference>
<dbReference type="NCBIfam" id="NF003802">
    <property type="entry name" value="PRK05388.1"/>
    <property type="match status" value="1"/>
</dbReference>
<dbReference type="AlphaFoldDB" id="A0A0A0BFG6"/>
<evidence type="ECO:0000256" key="4">
    <source>
        <dbReference type="ARBA" id="ARBA00022605"/>
    </source>
</evidence>
<dbReference type="InterPro" id="IPR002813">
    <property type="entry name" value="Arg_biosynth_ArgJ"/>
</dbReference>
<feature type="binding site" evidence="9">
    <location>
        <position position="279"/>
    </location>
    <ligand>
        <name>substrate</name>
    </ligand>
</feature>
<protein>
    <recommendedName>
        <fullName evidence="9">Arginine biosynthesis bifunctional protein ArgJ</fullName>
    </recommendedName>
    <domain>
        <recommendedName>
            <fullName evidence="9">Glutamate N-acetyltransferase</fullName>
            <ecNumber evidence="9">2.3.1.35</ecNumber>
        </recommendedName>
        <alternativeName>
            <fullName evidence="9">Ornithine acetyltransferase</fullName>
            <shortName evidence="9">OATase</shortName>
        </alternativeName>
        <alternativeName>
            <fullName evidence="9">Ornithine transacetylase</fullName>
        </alternativeName>
    </domain>
    <domain>
        <recommendedName>
            <fullName evidence="9">Amino-acid acetyltransferase</fullName>
            <ecNumber evidence="9">2.3.1.1</ecNumber>
        </recommendedName>
        <alternativeName>
            <fullName evidence="9">N-acetylglutamate synthase</fullName>
            <shortName evidence="9">AGSase</shortName>
        </alternativeName>
    </domain>
    <component>
        <recommendedName>
            <fullName evidence="9">Arginine biosynthesis bifunctional protein ArgJ alpha chain</fullName>
        </recommendedName>
    </component>
    <component>
        <recommendedName>
            <fullName evidence="9">Arginine biosynthesis bifunctional protein ArgJ beta chain</fullName>
        </recommendedName>
    </component>
</protein>
<dbReference type="EMBL" id="JRQD01000004">
    <property type="protein sequence ID" value="KGM06625.1"/>
    <property type="molecule type" value="Genomic_DNA"/>
</dbReference>
<feature type="site" description="Involved in the stabilization of negative charge on the oxyanion by the formation of the oxyanion hole" evidence="9">
    <location>
        <position position="118"/>
    </location>
</feature>
<dbReference type="GO" id="GO:0006526">
    <property type="term" value="P:L-arginine biosynthetic process"/>
    <property type="evidence" value="ECO:0007669"/>
    <property type="project" value="UniProtKB-UniRule"/>
</dbReference>
<evidence type="ECO:0000256" key="6">
    <source>
        <dbReference type="ARBA" id="ARBA00022813"/>
    </source>
</evidence>
<dbReference type="UniPathway" id="UPA00068">
    <property type="reaction ID" value="UER00106"/>
</dbReference>
<evidence type="ECO:0000313" key="10">
    <source>
        <dbReference type="EMBL" id="KGM06625.1"/>
    </source>
</evidence>
<reference evidence="10 11" key="1">
    <citation type="submission" date="2014-09" db="EMBL/GenBank/DDBJ databases">
        <authorList>
            <person name="Grob C."/>
            <person name="Taubert M."/>
            <person name="Howat A.M."/>
            <person name="Burns O.J."/>
            <person name="Dixon J.L."/>
            <person name="Chen Y."/>
            <person name="Murrell J.C."/>
        </authorList>
    </citation>
    <scope>NUCLEOTIDE SEQUENCE [LARGE SCALE GENOMIC DNA]</scope>
    <source>
        <strain evidence="10">L4</strain>
    </source>
</reference>
<feature type="site" description="Involved in the stabilization of negative charge on the oxyanion by the formation of the oxyanion hole" evidence="9">
    <location>
        <position position="119"/>
    </location>
</feature>
<evidence type="ECO:0000256" key="1">
    <source>
        <dbReference type="ARBA" id="ARBA00006774"/>
    </source>
</evidence>
<feature type="binding site" evidence="9">
    <location>
        <position position="192"/>
    </location>
    <ligand>
        <name>substrate</name>
    </ligand>
</feature>
<evidence type="ECO:0000256" key="9">
    <source>
        <dbReference type="HAMAP-Rule" id="MF_01106"/>
    </source>
</evidence>
<keyword evidence="3 9" id="KW-0055">Arginine biosynthesis</keyword>
<dbReference type="Proteomes" id="UP000029999">
    <property type="component" value="Unassembled WGS sequence"/>
</dbReference>
<dbReference type="Gene3D" id="3.10.20.340">
    <property type="entry name" value="ArgJ beta chain, C-terminal domain"/>
    <property type="match status" value="1"/>
</dbReference>
<comment type="catalytic activity">
    <reaction evidence="8 9">
        <text>N(2)-acetyl-L-ornithine + L-glutamate = N-acetyl-L-glutamate + L-ornithine</text>
        <dbReference type="Rhea" id="RHEA:15349"/>
        <dbReference type="ChEBI" id="CHEBI:29985"/>
        <dbReference type="ChEBI" id="CHEBI:44337"/>
        <dbReference type="ChEBI" id="CHEBI:46911"/>
        <dbReference type="ChEBI" id="CHEBI:57805"/>
        <dbReference type="EC" id="2.3.1.35"/>
    </reaction>
</comment>
<feature type="active site" description="Nucleophile" evidence="9">
    <location>
        <position position="192"/>
    </location>
</feature>
<comment type="catalytic activity">
    <reaction evidence="9">
        <text>L-glutamate + acetyl-CoA = N-acetyl-L-glutamate + CoA + H(+)</text>
        <dbReference type="Rhea" id="RHEA:24292"/>
        <dbReference type="ChEBI" id="CHEBI:15378"/>
        <dbReference type="ChEBI" id="CHEBI:29985"/>
        <dbReference type="ChEBI" id="CHEBI:44337"/>
        <dbReference type="ChEBI" id="CHEBI:57287"/>
        <dbReference type="ChEBI" id="CHEBI:57288"/>
        <dbReference type="EC" id="2.3.1.1"/>
    </reaction>
</comment>
<keyword evidence="6 9" id="KW-0068">Autocatalytic cleavage</keyword>
<feature type="binding site" evidence="9">
    <location>
        <position position="403"/>
    </location>
    <ligand>
        <name>substrate</name>
    </ligand>
</feature>
<evidence type="ECO:0000256" key="7">
    <source>
        <dbReference type="ARBA" id="ARBA00023315"/>
    </source>
</evidence>
<comment type="pathway">
    <text evidence="9">Amino-acid biosynthesis; L-arginine biosynthesis; L-ornithine and N-acetyl-L-glutamate from L-glutamate and N(2)-acetyl-L-ornithine (cyclic): step 1/1.</text>
</comment>
<feature type="chain" id="PRO_5023289799" description="Arginine biosynthesis bifunctional protein ArgJ beta chain" evidence="9">
    <location>
        <begin position="192"/>
        <end position="408"/>
    </location>
</feature>
<dbReference type="FunFam" id="3.10.20.340:FF:000001">
    <property type="entry name" value="Arginine biosynthesis bifunctional protein ArgJ, chloroplastic"/>
    <property type="match status" value="1"/>
</dbReference>
<keyword evidence="9" id="KW-0963">Cytoplasm</keyword>
<keyword evidence="7 9" id="KW-0012">Acyltransferase</keyword>
<dbReference type="PANTHER" id="PTHR23100:SF0">
    <property type="entry name" value="ARGININE BIOSYNTHESIS BIFUNCTIONAL PROTEIN ARGJ, MITOCHONDRIAL"/>
    <property type="match status" value="1"/>
</dbReference>